<reference evidence="1" key="1">
    <citation type="submission" date="2020-04" db="EMBL/GenBank/DDBJ databases">
        <authorList>
            <person name="Chiriac C."/>
            <person name="Salcher M."/>
            <person name="Ghai R."/>
            <person name="Kavagutti S V."/>
        </authorList>
    </citation>
    <scope>NUCLEOTIDE SEQUENCE</scope>
</reference>
<dbReference type="EMBL" id="LR796567">
    <property type="protein sequence ID" value="CAB4152013.1"/>
    <property type="molecule type" value="Genomic_DNA"/>
</dbReference>
<evidence type="ECO:0000313" key="1">
    <source>
        <dbReference type="EMBL" id="CAB4152013.1"/>
    </source>
</evidence>
<proteinExistence type="predicted"/>
<organism evidence="1">
    <name type="scientific">uncultured Caudovirales phage</name>
    <dbReference type="NCBI Taxonomy" id="2100421"/>
    <lineage>
        <taxon>Viruses</taxon>
        <taxon>Duplodnaviria</taxon>
        <taxon>Heunggongvirae</taxon>
        <taxon>Uroviricota</taxon>
        <taxon>Caudoviricetes</taxon>
        <taxon>Peduoviridae</taxon>
        <taxon>Maltschvirus</taxon>
        <taxon>Maltschvirus maltsch</taxon>
    </lineage>
</organism>
<gene>
    <name evidence="1" type="ORF">UFOVP589_49</name>
</gene>
<name>A0A6J5N3U5_9CAUD</name>
<protein>
    <submittedName>
        <fullName evidence="1">Uncharacterized protein</fullName>
    </submittedName>
</protein>
<accession>A0A6J5N3U5</accession>
<sequence>MIYQMDELRKLIAPDKIADVAREIGINYSTAWRIFRGTQEPKESTLIGLTKYVEYHK</sequence>